<name>A0A0J9TVA5_PLAVI</name>
<evidence type="ECO:0000313" key="1">
    <source>
        <dbReference type="EMBL" id="KMZ99301.1"/>
    </source>
</evidence>
<accession>A0A0J9TVA5</accession>
<dbReference type="EMBL" id="KQ235419">
    <property type="protein sequence ID" value="KMZ99301.1"/>
    <property type="molecule type" value="Genomic_DNA"/>
</dbReference>
<dbReference type="AlphaFoldDB" id="A0A0J9TVA5"/>
<proteinExistence type="predicted"/>
<reference evidence="1 2" key="1">
    <citation type="submission" date="2011-09" db="EMBL/GenBank/DDBJ databases">
        <title>The Genome Sequence of Plasmodium vivax North Korean.</title>
        <authorList>
            <consortium name="The Broad Institute Genome Sequencing Platform"/>
            <consortium name="The Broad Institute Genome Sequencing Center for Infectious Disease"/>
            <person name="Neafsey D."/>
            <person name="Carlton J."/>
            <person name="Barnwell J."/>
            <person name="Collins W."/>
            <person name="Escalante A."/>
            <person name="Mullikin J."/>
            <person name="Saul A."/>
            <person name="Guigo R."/>
            <person name="Camara F."/>
            <person name="Young S.K."/>
            <person name="Zeng Q."/>
            <person name="Gargeya S."/>
            <person name="Fitzgerald M."/>
            <person name="Haas B."/>
            <person name="Abouelleil A."/>
            <person name="Alvarado L."/>
            <person name="Arachchi H.M."/>
            <person name="Berlin A."/>
            <person name="Brown A."/>
            <person name="Chapman S.B."/>
            <person name="Chen Z."/>
            <person name="Dunbar C."/>
            <person name="Freedman E."/>
            <person name="Gearin G."/>
            <person name="Gellesch M."/>
            <person name="Goldberg J."/>
            <person name="Griggs A."/>
            <person name="Gujja S."/>
            <person name="Heiman D."/>
            <person name="Howarth C."/>
            <person name="Larson L."/>
            <person name="Lui A."/>
            <person name="MacDonald P.J.P."/>
            <person name="Montmayeur A."/>
            <person name="Murphy C."/>
            <person name="Neiman D."/>
            <person name="Pearson M."/>
            <person name="Priest M."/>
            <person name="Roberts A."/>
            <person name="Saif S."/>
            <person name="Shea T."/>
            <person name="Shenoy N."/>
            <person name="Sisk P."/>
            <person name="Stolte C."/>
            <person name="Sykes S."/>
            <person name="Wortman J."/>
            <person name="Nusbaum C."/>
            <person name="Birren B."/>
        </authorList>
    </citation>
    <scope>NUCLEOTIDE SEQUENCE [LARGE SCALE GENOMIC DNA]</scope>
    <source>
        <strain evidence="1 2">North Korean</strain>
    </source>
</reference>
<dbReference type="Proteomes" id="UP000053239">
    <property type="component" value="Unassembled WGS sequence"/>
</dbReference>
<organism evidence="1 2">
    <name type="scientific">Plasmodium vivax North Korean</name>
    <dbReference type="NCBI Taxonomy" id="1035514"/>
    <lineage>
        <taxon>Eukaryota</taxon>
        <taxon>Sar</taxon>
        <taxon>Alveolata</taxon>
        <taxon>Apicomplexa</taxon>
        <taxon>Aconoidasida</taxon>
        <taxon>Haemosporida</taxon>
        <taxon>Plasmodiidae</taxon>
        <taxon>Plasmodium</taxon>
        <taxon>Plasmodium (Plasmodium)</taxon>
    </lineage>
</organism>
<sequence>MVIAYKEFNKDVTDEERTFDSTLMNNLKTQYGYDEKHKDIYEKIIRNLNFLLNKKYREMGIQDYCRFLNQFIYHNKKRYDLKEFTISIFYSVSHSNIIKKGGLGNCPYHSYDATYKEPLNIIKLDNFHENIRDIKRVLENEISQDHSLCQKYVCECVKIYKTLYNTYCSNKGTIDTELKDTCHILEKFKASYMAFLFGQECIKDKIPPLNGPDIDDFPRCLSDKPKSALGSGLGSA</sequence>
<protein>
    <submittedName>
        <fullName evidence="1">Uncharacterized protein</fullName>
    </submittedName>
</protein>
<evidence type="ECO:0000313" key="2">
    <source>
        <dbReference type="Proteomes" id="UP000053239"/>
    </source>
</evidence>
<gene>
    <name evidence="1" type="ORF">PVNG_02184</name>
</gene>